<evidence type="ECO:0008006" key="3">
    <source>
        <dbReference type="Google" id="ProtNLM"/>
    </source>
</evidence>
<dbReference type="EMBL" id="BOMV01000035">
    <property type="protein sequence ID" value="GIE95760.1"/>
    <property type="molecule type" value="Genomic_DNA"/>
</dbReference>
<name>A0A919JVU0_9ACTN</name>
<organism evidence="1 2">
    <name type="scientific">Paractinoplanes rishiriensis</name>
    <dbReference type="NCBI Taxonomy" id="1050105"/>
    <lineage>
        <taxon>Bacteria</taxon>
        <taxon>Bacillati</taxon>
        <taxon>Actinomycetota</taxon>
        <taxon>Actinomycetes</taxon>
        <taxon>Micromonosporales</taxon>
        <taxon>Micromonosporaceae</taxon>
        <taxon>Paractinoplanes</taxon>
    </lineage>
</organism>
<evidence type="ECO:0000313" key="1">
    <source>
        <dbReference type="EMBL" id="GIE95760.1"/>
    </source>
</evidence>
<comment type="caution">
    <text evidence="1">The sequence shown here is derived from an EMBL/GenBank/DDBJ whole genome shotgun (WGS) entry which is preliminary data.</text>
</comment>
<dbReference type="GO" id="GO:0009306">
    <property type="term" value="P:protein secretion"/>
    <property type="evidence" value="ECO:0007669"/>
    <property type="project" value="InterPro"/>
</dbReference>
<protein>
    <recommendedName>
        <fullName evidence="3">Excreted virulence factor EspC (Type VII ESX diderm)</fullName>
    </recommendedName>
</protein>
<dbReference type="Pfam" id="PF10824">
    <property type="entry name" value="T7SS_ESX_EspC"/>
    <property type="match status" value="1"/>
</dbReference>
<evidence type="ECO:0000313" key="2">
    <source>
        <dbReference type="Proteomes" id="UP000636960"/>
    </source>
</evidence>
<sequence length="93" mass="9981">MRHPDLVTHAGTVAAIADRVTTAARAGRVVRPSSHAYGEMGLILPLMLGALQDVLVDGIDQAAASVRDTAERVRTTAQEYEAADLRQTFRPGR</sequence>
<proteinExistence type="predicted"/>
<reference evidence="1" key="1">
    <citation type="submission" date="2021-01" db="EMBL/GenBank/DDBJ databases">
        <title>Whole genome shotgun sequence of Actinoplanes rishiriensis NBRC 108556.</title>
        <authorList>
            <person name="Komaki H."/>
            <person name="Tamura T."/>
        </authorList>
    </citation>
    <scope>NUCLEOTIDE SEQUENCE</scope>
    <source>
        <strain evidence="1">NBRC 108556</strain>
    </source>
</reference>
<dbReference type="Proteomes" id="UP000636960">
    <property type="component" value="Unassembled WGS sequence"/>
</dbReference>
<dbReference type="AlphaFoldDB" id="A0A919JVU0"/>
<dbReference type="InterPro" id="IPR022536">
    <property type="entry name" value="EspC"/>
</dbReference>
<keyword evidence="2" id="KW-1185">Reference proteome</keyword>
<accession>A0A919JVU0</accession>
<gene>
    <name evidence="1" type="ORF">Ari01nite_32250</name>
</gene>